<proteinExistence type="predicted"/>
<feature type="compositionally biased region" description="Polar residues" evidence="1">
    <location>
        <begin position="91"/>
        <end position="105"/>
    </location>
</feature>
<organism evidence="2 3">
    <name type="scientific">Hibiscus sabdariffa</name>
    <name type="common">roselle</name>
    <dbReference type="NCBI Taxonomy" id="183260"/>
    <lineage>
        <taxon>Eukaryota</taxon>
        <taxon>Viridiplantae</taxon>
        <taxon>Streptophyta</taxon>
        <taxon>Embryophyta</taxon>
        <taxon>Tracheophyta</taxon>
        <taxon>Spermatophyta</taxon>
        <taxon>Magnoliopsida</taxon>
        <taxon>eudicotyledons</taxon>
        <taxon>Gunneridae</taxon>
        <taxon>Pentapetalae</taxon>
        <taxon>rosids</taxon>
        <taxon>malvids</taxon>
        <taxon>Malvales</taxon>
        <taxon>Malvaceae</taxon>
        <taxon>Malvoideae</taxon>
        <taxon>Hibiscus</taxon>
    </lineage>
</organism>
<sequence>MSFGQHEELKPDIEFIKRVPEKGSVNEFEGMEMDTMLGYRCEVQIEQIIDDGISEKSPGDRYERFKEVLSHMGKDEIRVGEEKESDFGLGVNSTHMGNLRRTTARSGRGPRDS</sequence>
<gene>
    <name evidence="2" type="ORF">V6N12_046438</name>
</gene>
<comment type="caution">
    <text evidence="2">The sequence shown here is derived from an EMBL/GenBank/DDBJ whole genome shotgun (WGS) entry which is preliminary data.</text>
</comment>
<evidence type="ECO:0000313" key="2">
    <source>
        <dbReference type="EMBL" id="KAK8540147.1"/>
    </source>
</evidence>
<name>A0ABR2DIN6_9ROSI</name>
<protein>
    <submittedName>
        <fullName evidence="2">Uncharacterized protein</fullName>
    </submittedName>
</protein>
<evidence type="ECO:0000313" key="3">
    <source>
        <dbReference type="Proteomes" id="UP001472677"/>
    </source>
</evidence>
<feature type="region of interest" description="Disordered" evidence="1">
    <location>
        <begin position="82"/>
        <end position="113"/>
    </location>
</feature>
<keyword evidence="3" id="KW-1185">Reference proteome</keyword>
<dbReference type="Proteomes" id="UP001472677">
    <property type="component" value="Unassembled WGS sequence"/>
</dbReference>
<reference evidence="2 3" key="1">
    <citation type="journal article" date="2024" name="G3 (Bethesda)">
        <title>Genome assembly of Hibiscus sabdariffa L. provides insights into metabolisms of medicinal natural products.</title>
        <authorList>
            <person name="Kim T."/>
        </authorList>
    </citation>
    <scope>NUCLEOTIDE SEQUENCE [LARGE SCALE GENOMIC DNA]</scope>
    <source>
        <strain evidence="2">TK-2024</strain>
        <tissue evidence="2">Old leaves</tissue>
    </source>
</reference>
<dbReference type="EMBL" id="JBBPBM010000025">
    <property type="protein sequence ID" value="KAK8540147.1"/>
    <property type="molecule type" value="Genomic_DNA"/>
</dbReference>
<accession>A0ABR2DIN6</accession>
<evidence type="ECO:0000256" key="1">
    <source>
        <dbReference type="SAM" id="MobiDB-lite"/>
    </source>
</evidence>